<feature type="compositionally biased region" description="Pro residues" evidence="1">
    <location>
        <begin position="136"/>
        <end position="177"/>
    </location>
</feature>
<gene>
    <name evidence="2" type="ORF">HYH02_000113</name>
</gene>
<protein>
    <recommendedName>
        <fullName evidence="4">Pherophorin domain-containing protein</fullName>
    </recommendedName>
</protein>
<evidence type="ECO:0000256" key="1">
    <source>
        <dbReference type="SAM" id="MobiDB-lite"/>
    </source>
</evidence>
<dbReference type="Proteomes" id="UP000613740">
    <property type="component" value="Unassembled WGS sequence"/>
</dbReference>
<dbReference type="AlphaFoldDB" id="A0A836B837"/>
<accession>A0A836B837</accession>
<name>A0A836B837_9CHLO</name>
<reference evidence="2" key="1">
    <citation type="journal article" date="2020" name="bioRxiv">
        <title>Comparative genomics of Chlamydomonas.</title>
        <authorList>
            <person name="Craig R.J."/>
            <person name="Hasan A.R."/>
            <person name="Ness R.W."/>
            <person name="Keightley P.D."/>
        </authorList>
    </citation>
    <scope>NUCLEOTIDE SEQUENCE</scope>
    <source>
        <strain evidence="2">CCAP 11/173</strain>
    </source>
</reference>
<dbReference type="OrthoDB" id="560245at2759"/>
<keyword evidence="3" id="KW-1185">Reference proteome</keyword>
<evidence type="ECO:0008006" key="4">
    <source>
        <dbReference type="Google" id="ProtNLM"/>
    </source>
</evidence>
<proteinExistence type="predicted"/>
<evidence type="ECO:0000313" key="3">
    <source>
        <dbReference type="Proteomes" id="UP000613740"/>
    </source>
</evidence>
<sequence>MPPVGTTYTTPVSGADVLIGCAGCAKNDKNKGYTAASVQLSVYRASTGTAVGYCAIRMGAAIDLLEEQLYAATVLMTDSAPGQFKPEDSAVSFVPLSAPTTSLFTPTAIYSQALAGTCDANTGFAYLACHMGVQNPAPPSPSPPSPQPPSPAPHSPPSPAPPSPRPPSPRPPSPAPPVCTSDTAWAMPANLSPNANGSYSDDTVPVYTGSGSPVSGAVWQWIPINDTSKWGGYFSVPLPGAGKTYTTPVSGASVLIGCAGCAKNNRTNGYIAASVELAVYRPTDTTQPAVGYCAIRMTAGVDLADQHLYASYSVMSNSAPGSFKPVDALVASIPSTTTSFTSTLIASQTFTGTVTTTGSAYVACHLAVQKCVPAAP</sequence>
<dbReference type="EMBL" id="JAEHOD010000012">
    <property type="protein sequence ID" value="KAG2450009.1"/>
    <property type="molecule type" value="Genomic_DNA"/>
</dbReference>
<evidence type="ECO:0000313" key="2">
    <source>
        <dbReference type="EMBL" id="KAG2450009.1"/>
    </source>
</evidence>
<feature type="region of interest" description="Disordered" evidence="1">
    <location>
        <begin position="135"/>
        <end position="187"/>
    </location>
</feature>
<comment type="caution">
    <text evidence="2">The sequence shown here is derived from an EMBL/GenBank/DDBJ whole genome shotgun (WGS) entry which is preliminary data.</text>
</comment>
<organism evidence="2 3">
    <name type="scientific">Chlamydomonas schloesseri</name>
    <dbReference type="NCBI Taxonomy" id="2026947"/>
    <lineage>
        <taxon>Eukaryota</taxon>
        <taxon>Viridiplantae</taxon>
        <taxon>Chlorophyta</taxon>
        <taxon>core chlorophytes</taxon>
        <taxon>Chlorophyceae</taxon>
        <taxon>CS clade</taxon>
        <taxon>Chlamydomonadales</taxon>
        <taxon>Chlamydomonadaceae</taxon>
        <taxon>Chlamydomonas</taxon>
    </lineage>
</organism>